<dbReference type="Pfam" id="PF09339">
    <property type="entry name" value="HTH_IclR"/>
    <property type="match status" value="1"/>
</dbReference>
<protein>
    <submittedName>
        <fullName evidence="6">IclR family transcriptional regulator</fullName>
    </submittedName>
</protein>
<feature type="domain" description="IclR-ED" evidence="5">
    <location>
        <begin position="72"/>
        <end position="251"/>
    </location>
</feature>
<dbReference type="PANTHER" id="PTHR30136:SF33">
    <property type="entry name" value="TRANSCRIPTIONAL REGULATORY PROTEIN"/>
    <property type="match status" value="1"/>
</dbReference>
<dbReference type="SMART" id="SM00346">
    <property type="entry name" value="HTH_ICLR"/>
    <property type="match status" value="1"/>
</dbReference>
<reference evidence="6 7" key="1">
    <citation type="submission" date="2018-07" db="EMBL/GenBank/DDBJ databases">
        <title>Venubactetium sediminum gen. nov., sp. nov., isolated from a marine solar saltern.</title>
        <authorList>
            <person name="Wang S."/>
        </authorList>
    </citation>
    <scope>NUCLEOTIDE SEQUENCE [LARGE SCALE GENOMIC DNA]</scope>
    <source>
        <strain evidence="6 7">WD2A32</strain>
    </source>
</reference>
<dbReference type="InterPro" id="IPR005471">
    <property type="entry name" value="Tscrpt_reg_IclR_N"/>
</dbReference>
<feature type="domain" description="HTH iclR-type" evidence="4">
    <location>
        <begin position="9"/>
        <end position="71"/>
    </location>
</feature>
<dbReference type="Pfam" id="PF01614">
    <property type="entry name" value="IclR_C"/>
    <property type="match status" value="1"/>
</dbReference>
<dbReference type="PANTHER" id="PTHR30136">
    <property type="entry name" value="HELIX-TURN-HELIX TRANSCRIPTIONAL REGULATOR, ICLR FAMILY"/>
    <property type="match status" value="1"/>
</dbReference>
<dbReference type="InterPro" id="IPR029016">
    <property type="entry name" value="GAF-like_dom_sf"/>
</dbReference>
<name>A0A369T8E3_9PROT</name>
<accession>A0A369T8E3</accession>
<dbReference type="AlphaFoldDB" id="A0A369T8E3"/>
<dbReference type="Gene3D" id="1.10.10.10">
    <property type="entry name" value="Winged helix-like DNA-binding domain superfamily/Winged helix DNA-binding domain"/>
    <property type="match status" value="1"/>
</dbReference>
<dbReference type="Proteomes" id="UP000253941">
    <property type="component" value="Unassembled WGS sequence"/>
</dbReference>
<keyword evidence="2" id="KW-0238">DNA-binding</keyword>
<gene>
    <name evidence="6" type="ORF">DRB17_18165</name>
</gene>
<evidence type="ECO:0000259" key="5">
    <source>
        <dbReference type="PROSITE" id="PS51078"/>
    </source>
</evidence>
<keyword evidence="1" id="KW-0805">Transcription regulation</keyword>
<dbReference type="SUPFAM" id="SSF55781">
    <property type="entry name" value="GAF domain-like"/>
    <property type="match status" value="1"/>
</dbReference>
<dbReference type="InterPro" id="IPR050707">
    <property type="entry name" value="HTH_MetabolicPath_Reg"/>
</dbReference>
<dbReference type="InterPro" id="IPR036390">
    <property type="entry name" value="WH_DNA-bd_sf"/>
</dbReference>
<evidence type="ECO:0000259" key="4">
    <source>
        <dbReference type="PROSITE" id="PS51077"/>
    </source>
</evidence>
<sequence length="251" mass="26929">MEKKDRQFVDALARGLAILETFSRANTPLSNKQLTQRTGLAPSTVSRLTHTLTTLGYLRLDESSRRYALTPKTVSLGYSVLEGFTLVDRIHPLLERLAAKTGETAALAVRDGLHVTFLSAVQGNSLVAVRLATGARLPIAVSAAGLALLTQMPERERRMTAARIRADLLRRDGDVQGFSDRLEKALASPVVVVRNVWKKGIGGLAVGLTDGASQFALTLPVSTGAVSCEEMSGELTTALQEVAEEVRAGQH</sequence>
<dbReference type="InterPro" id="IPR014757">
    <property type="entry name" value="Tscrpt_reg_IclR_C"/>
</dbReference>
<keyword evidence="7" id="KW-1185">Reference proteome</keyword>
<evidence type="ECO:0000256" key="2">
    <source>
        <dbReference type="ARBA" id="ARBA00023125"/>
    </source>
</evidence>
<evidence type="ECO:0000313" key="7">
    <source>
        <dbReference type="Proteomes" id="UP000253941"/>
    </source>
</evidence>
<evidence type="ECO:0000313" key="6">
    <source>
        <dbReference type="EMBL" id="RDD60447.1"/>
    </source>
</evidence>
<dbReference type="GO" id="GO:0045892">
    <property type="term" value="P:negative regulation of DNA-templated transcription"/>
    <property type="evidence" value="ECO:0007669"/>
    <property type="project" value="TreeGrafter"/>
</dbReference>
<dbReference type="GO" id="GO:0003700">
    <property type="term" value="F:DNA-binding transcription factor activity"/>
    <property type="evidence" value="ECO:0007669"/>
    <property type="project" value="TreeGrafter"/>
</dbReference>
<evidence type="ECO:0000256" key="1">
    <source>
        <dbReference type="ARBA" id="ARBA00023015"/>
    </source>
</evidence>
<dbReference type="SUPFAM" id="SSF46785">
    <property type="entry name" value="Winged helix' DNA-binding domain"/>
    <property type="match status" value="1"/>
</dbReference>
<keyword evidence="3" id="KW-0804">Transcription</keyword>
<dbReference type="GO" id="GO:0003677">
    <property type="term" value="F:DNA binding"/>
    <property type="evidence" value="ECO:0007669"/>
    <property type="project" value="UniProtKB-KW"/>
</dbReference>
<dbReference type="PROSITE" id="PS51077">
    <property type="entry name" value="HTH_ICLR"/>
    <property type="match status" value="1"/>
</dbReference>
<dbReference type="InterPro" id="IPR036388">
    <property type="entry name" value="WH-like_DNA-bd_sf"/>
</dbReference>
<dbReference type="EMBL" id="QPMH01000027">
    <property type="protein sequence ID" value="RDD60447.1"/>
    <property type="molecule type" value="Genomic_DNA"/>
</dbReference>
<organism evidence="6 7">
    <name type="scientific">Ferruginivarius sediminum</name>
    <dbReference type="NCBI Taxonomy" id="2661937"/>
    <lineage>
        <taxon>Bacteria</taxon>
        <taxon>Pseudomonadati</taxon>
        <taxon>Pseudomonadota</taxon>
        <taxon>Alphaproteobacteria</taxon>
        <taxon>Rhodospirillales</taxon>
        <taxon>Rhodospirillaceae</taxon>
        <taxon>Ferruginivarius</taxon>
    </lineage>
</organism>
<proteinExistence type="predicted"/>
<dbReference type="Gene3D" id="3.30.450.40">
    <property type="match status" value="1"/>
</dbReference>
<evidence type="ECO:0000256" key="3">
    <source>
        <dbReference type="ARBA" id="ARBA00023163"/>
    </source>
</evidence>
<dbReference type="PROSITE" id="PS51078">
    <property type="entry name" value="ICLR_ED"/>
    <property type="match status" value="1"/>
</dbReference>
<comment type="caution">
    <text evidence="6">The sequence shown here is derived from an EMBL/GenBank/DDBJ whole genome shotgun (WGS) entry which is preliminary data.</text>
</comment>